<gene>
    <name evidence="2" type="ORF">C8A03DRAFT_12030</name>
</gene>
<feature type="region of interest" description="Disordered" evidence="1">
    <location>
        <begin position="1"/>
        <end position="28"/>
    </location>
</feature>
<proteinExistence type="predicted"/>
<feature type="compositionally biased region" description="Low complexity" evidence="1">
    <location>
        <begin position="66"/>
        <end position="77"/>
    </location>
</feature>
<sequence>MQQWKESLLGAKASRPRRKLQKSVTKQRSCNLGNRFRLNISSPVATVNICDIQDDKSNTQTPPPLSSAASDPSDPTLGLSSRRHARFYEREPPFPPLEQLGDPGETFSEPSHLLPNQQQRRHSSIQIRRALSISKMKPRRKTPVLSITPPVGDAPKPRATRGRTSSVDLIAEQYRTLVEVRRDSVSSDTDPQPPPSPTQDLLPATKYRRSSSYYFPDESPLDPSLDFAELQDFSPRSSKNDTVVSFEDEAVYFKPVSFSPEPPSPAPSQFPRPPSPRTTISSCSPSSADNQNDNGDDTNYANNNISLQICLDLLTRELSTAMVGGGENGSGNGTSALQVWAMIEAYERLRDQLAEVSATSHGRNGDGDVDWRARAREMERMFDMWLRALYAIHEDLTR</sequence>
<protein>
    <recommendedName>
        <fullName evidence="4">Mating-type switching protein swi10</fullName>
    </recommendedName>
</protein>
<reference evidence="2" key="1">
    <citation type="journal article" date="2023" name="Mol. Phylogenet. Evol.">
        <title>Genome-scale phylogeny and comparative genomics of the fungal order Sordariales.</title>
        <authorList>
            <person name="Hensen N."/>
            <person name="Bonometti L."/>
            <person name="Westerberg I."/>
            <person name="Brannstrom I.O."/>
            <person name="Guillou S."/>
            <person name="Cros-Aarteil S."/>
            <person name="Calhoun S."/>
            <person name="Haridas S."/>
            <person name="Kuo A."/>
            <person name="Mondo S."/>
            <person name="Pangilinan J."/>
            <person name="Riley R."/>
            <person name="LaButti K."/>
            <person name="Andreopoulos B."/>
            <person name="Lipzen A."/>
            <person name="Chen C."/>
            <person name="Yan M."/>
            <person name="Daum C."/>
            <person name="Ng V."/>
            <person name="Clum A."/>
            <person name="Steindorff A."/>
            <person name="Ohm R.A."/>
            <person name="Martin F."/>
            <person name="Silar P."/>
            <person name="Natvig D.O."/>
            <person name="Lalanne C."/>
            <person name="Gautier V."/>
            <person name="Ament-Velasquez S.L."/>
            <person name="Kruys A."/>
            <person name="Hutchinson M.I."/>
            <person name="Powell A.J."/>
            <person name="Barry K."/>
            <person name="Miller A.N."/>
            <person name="Grigoriev I.V."/>
            <person name="Debuchy R."/>
            <person name="Gladieux P."/>
            <person name="Hiltunen Thoren M."/>
            <person name="Johannesson H."/>
        </authorList>
    </citation>
    <scope>NUCLEOTIDE SEQUENCE</scope>
    <source>
        <strain evidence="2">CBS 532.94</strain>
    </source>
</reference>
<name>A0AAN7CHK6_9PEZI</name>
<feature type="compositionally biased region" description="Polar residues" evidence="1">
    <location>
        <begin position="288"/>
        <end position="299"/>
    </location>
</feature>
<evidence type="ECO:0000313" key="3">
    <source>
        <dbReference type="Proteomes" id="UP001303760"/>
    </source>
</evidence>
<feature type="compositionally biased region" description="Low complexity" evidence="1">
    <location>
        <begin position="277"/>
        <end position="287"/>
    </location>
</feature>
<keyword evidence="3" id="KW-1185">Reference proteome</keyword>
<feature type="region of interest" description="Disordered" evidence="1">
    <location>
        <begin position="181"/>
        <end position="206"/>
    </location>
</feature>
<reference evidence="2" key="2">
    <citation type="submission" date="2023-05" db="EMBL/GenBank/DDBJ databases">
        <authorList>
            <consortium name="Lawrence Berkeley National Laboratory"/>
            <person name="Steindorff A."/>
            <person name="Hensen N."/>
            <person name="Bonometti L."/>
            <person name="Westerberg I."/>
            <person name="Brannstrom I.O."/>
            <person name="Guillou S."/>
            <person name="Cros-Aarteil S."/>
            <person name="Calhoun S."/>
            <person name="Haridas S."/>
            <person name="Kuo A."/>
            <person name="Mondo S."/>
            <person name="Pangilinan J."/>
            <person name="Riley R."/>
            <person name="Labutti K."/>
            <person name="Andreopoulos B."/>
            <person name="Lipzen A."/>
            <person name="Chen C."/>
            <person name="Yanf M."/>
            <person name="Daum C."/>
            <person name="Ng V."/>
            <person name="Clum A."/>
            <person name="Ohm R."/>
            <person name="Martin F."/>
            <person name="Silar P."/>
            <person name="Natvig D."/>
            <person name="Lalanne C."/>
            <person name="Gautier V."/>
            <person name="Ament-Velasquez S.L."/>
            <person name="Kruys A."/>
            <person name="Hutchinson M.I."/>
            <person name="Powell A.J."/>
            <person name="Barry K."/>
            <person name="Miller A.N."/>
            <person name="Grigoriev I.V."/>
            <person name="Debuchy R."/>
            <person name="Gladieux P."/>
            <person name="Thoren M.H."/>
            <person name="Johannesson H."/>
        </authorList>
    </citation>
    <scope>NUCLEOTIDE SEQUENCE</scope>
    <source>
        <strain evidence="2">CBS 532.94</strain>
    </source>
</reference>
<feature type="region of interest" description="Disordered" evidence="1">
    <location>
        <begin position="257"/>
        <end position="299"/>
    </location>
</feature>
<evidence type="ECO:0000313" key="2">
    <source>
        <dbReference type="EMBL" id="KAK4241751.1"/>
    </source>
</evidence>
<accession>A0AAN7CHK6</accession>
<dbReference type="EMBL" id="MU860017">
    <property type="protein sequence ID" value="KAK4241751.1"/>
    <property type="molecule type" value="Genomic_DNA"/>
</dbReference>
<comment type="caution">
    <text evidence="2">The sequence shown here is derived from an EMBL/GenBank/DDBJ whole genome shotgun (WGS) entry which is preliminary data.</text>
</comment>
<organism evidence="2 3">
    <name type="scientific">Achaetomium macrosporum</name>
    <dbReference type="NCBI Taxonomy" id="79813"/>
    <lineage>
        <taxon>Eukaryota</taxon>
        <taxon>Fungi</taxon>
        <taxon>Dikarya</taxon>
        <taxon>Ascomycota</taxon>
        <taxon>Pezizomycotina</taxon>
        <taxon>Sordariomycetes</taxon>
        <taxon>Sordariomycetidae</taxon>
        <taxon>Sordariales</taxon>
        <taxon>Chaetomiaceae</taxon>
        <taxon>Achaetomium</taxon>
    </lineage>
</organism>
<dbReference type="Proteomes" id="UP001303760">
    <property type="component" value="Unassembled WGS sequence"/>
</dbReference>
<evidence type="ECO:0008006" key="4">
    <source>
        <dbReference type="Google" id="ProtNLM"/>
    </source>
</evidence>
<feature type="compositionally biased region" description="Pro residues" evidence="1">
    <location>
        <begin position="260"/>
        <end position="276"/>
    </location>
</feature>
<feature type="region of interest" description="Disordered" evidence="1">
    <location>
        <begin position="51"/>
        <end position="168"/>
    </location>
</feature>
<dbReference type="AlphaFoldDB" id="A0AAN7CHK6"/>
<evidence type="ECO:0000256" key="1">
    <source>
        <dbReference type="SAM" id="MobiDB-lite"/>
    </source>
</evidence>